<organism evidence="1 2">
    <name type="scientific">Azospirillum doebereinerae</name>
    <dbReference type="NCBI Taxonomy" id="92933"/>
    <lineage>
        <taxon>Bacteria</taxon>
        <taxon>Pseudomonadati</taxon>
        <taxon>Pseudomonadota</taxon>
        <taxon>Alphaproteobacteria</taxon>
        <taxon>Rhodospirillales</taxon>
        <taxon>Azospirillaceae</taxon>
        <taxon>Azospirillum</taxon>
    </lineage>
</organism>
<name>A0A3S1CHK9_9PROT</name>
<sequence length="63" mass="6969">MKTLATMRIEPALLAAAWCCAKWEDRLLDNPGETVPAHGFREKPLSNAVANHALIKTKVSEPR</sequence>
<proteinExistence type="predicted"/>
<accession>A0A3S1CHK9</accession>
<comment type="caution">
    <text evidence="1">The sequence shown here is derived from an EMBL/GenBank/DDBJ whole genome shotgun (WGS) entry which is preliminary data.</text>
</comment>
<evidence type="ECO:0000313" key="1">
    <source>
        <dbReference type="EMBL" id="RUQ72158.1"/>
    </source>
</evidence>
<keyword evidence="2" id="KW-1185">Reference proteome</keyword>
<dbReference type="RefSeq" id="WP_126997841.1">
    <property type="nucleotide sequence ID" value="NZ_JBNPXW010000005.1"/>
</dbReference>
<dbReference type="AlphaFoldDB" id="A0A3S1CHK9"/>
<reference evidence="1 2" key="1">
    <citation type="submission" date="2018-12" db="EMBL/GenBank/DDBJ databases">
        <authorList>
            <person name="Yang Y."/>
        </authorList>
    </citation>
    <scope>NUCLEOTIDE SEQUENCE [LARGE SCALE GENOMIC DNA]</scope>
    <source>
        <strain evidence="1 2">GSF71</strain>
    </source>
</reference>
<protein>
    <submittedName>
        <fullName evidence="1">Uncharacterized protein</fullName>
    </submittedName>
</protein>
<evidence type="ECO:0000313" key="2">
    <source>
        <dbReference type="Proteomes" id="UP000280346"/>
    </source>
</evidence>
<dbReference type="EMBL" id="RZIJ01000007">
    <property type="protein sequence ID" value="RUQ72158.1"/>
    <property type="molecule type" value="Genomic_DNA"/>
</dbReference>
<dbReference type="Proteomes" id="UP000280346">
    <property type="component" value="Unassembled WGS sequence"/>
</dbReference>
<gene>
    <name evidence="1" type="ORF">EJ913_11415</name>
</gene>